<dbReference type="InterPro" id="IPR001227">
    <property type="entry name" value="Ac_transferase_dom_sf"/>
</dbReference>
<dbReference type="Pfam" id="PF00550">
    <property type="entry name" value="PP-binding"/>
    <property type="match status" value="1"/>
</dbReference>
<feature type="domain" description="Carrier" evidence="8">
    <location>
        <begin position="301"/>
        <end position="379"/>
    </location>
</feature>
<keyword evidence="6" id="KW-0012">Acyltransferase</keyword>
<keyword evidence="10" id="KW-1185">Reference proteome</keyword>
<dbReference type="EC" id="2.3.1.39" evidence="1"/>
<dbReference type="SUPFAM" id="SSF55048">
    <property type="entry name" value="Probable ACP-binding domain of malonyl-CoA ACP transacylase"/>
    <property type="match status" value="1"/>
</dbReference>
<protein>
    <recommendedName>
        <fullName evidence="1">[acyl-carrier-protein] S-malonyltransferase</fullName>
        <ecNumber evidence="1">2.3.1.39</ecNumber>
    </recommendedName>
</protein>
<evidence type="ECO:0000256" key="4">
    <source>
        <dbReference type="ARBA" id="ARBA00022679"/>
    </source>
</evidence>
<dbReference type="InterPro" id="IPR036736">
    <property type="entry name" value="ACP-like_sf"/>
</dbReference>
<name>A0ABP6DZB2_9ACTN</name>
<evidence type="ECO:0000313" key="9">
    <source>
        <dbReference type="EMBL" id="GAA2656347.1"/>
    </source>
</evidence>
<dbReference type="InterPro" id="IPR006162">
    <property type="entry name" value="Ppantetheine_attach_site"/>
</dbReference>
<dbReference type="InterPro" id="IPR020806">
    <property type="entry name" value="PKS_PP-bd"/>
</dbReference>
<dbReference type="EMBL" id="BAAARK010000005">
    <property type="protein sequence ID" value="GAA2656347.1"/>
    <property type="molecule type" value="Genomic_DNA"/>
</dbReference>
<dbReference type="Gene3D" id="3.40.366.10">
    <property type="entry name" value="Malonyl-Coenzyme A Acyl Carrier Protein, domain 2"/>
    <property type="match status" value="1"/>
</dbReference>
<evidence type="ECO:0000256" key="1">
    <source>
        <dbReference type="ARBA" id="ARBA00013258"/>
    </source>
</evidence>
<dbReference type="PANTHER" id="PTHR42681:SF1">
    <property type="entry name" value="MALONYL-COA-ACYL CARRIER PROTEIN TRANSACYLASE, MITOCHONDRIAL"/>
    <property type="match status" value="1"/>
</dbReference>
<dbReference type="PANTHER" id="PTHR42681">
    <property type="entry name" value="MALONYL-COA-ACYL CARRIER PROTEIN TRANSACYLASE, MITOCHONDRIAL"/>
    <property type="match status" value="1"/>
</dbReference>
<keyword evidence="5" id="KW-0045">Antibiotic biosynthesis</keyword>
<dbReference type="PROSITE" id="PS00012">
    <property type="entry name" value="PHOSPHOPANTETHEINE"/>
    <property type="match status" value="1"/>
</dbReference>
<dbReference type="SUPFAM" id="SSF52151">
    <property type="entry name" value="FabD/lysophospholipase-like"/>
    <property type="match status" value="1"/>
</dbReference>
<evidence type="ECO:0000256" key="5">
    <source>
        <dbReference type="ARBA" id="ARBA00023194"/>
    </source>
</evidence>
<evidence type="ECO:0000259" key="8">
    <source>
        <dbReference type="PROSITE" id="PS50075"/>
    </source>
</evidence>
<accession>A0ABP6DZB2</accession>
<dbReference type="Proteomes" id="UP001500994">
    <property type="component" value="Unassembled WGS sequence"/>
</dbReference>
<comment type="caution">
    <text evidence="9">The sequence shown here is derived from an EMBL/GenBank/DDBJ whole genome shotgun (WGS) entry which is preliminary data.</text>
</comment>
<proteinExistence type="predicted"/>
<dbReference type="SUPFAM" id="SSF47336">
    <property type="entry name" value="ACP-like"/>
    <property type="match status" value="1"/>
</dbReference>
<comment type="catalytic activity">
    <reaction evidence="7">
        <text>holo-[ACP] + malonyl-CoA = malonyl-[ACP] + CoA</text>
        <dbReference type="Rhea" id="RHEA:41792"/>
        <dbReference type="Rhea" id="RHEA-COMP:9623"/>
        <dbReference type="Rhea" id="RHEA-COMP:9685"/>
        <dbReference type="ChEBI" id="CHEBI:57287"/>
        <dbReference type="ChEBI" id="CHEBI:57384"/>
        <dbReference type="ChEBI" id="CHEBI:64479"/>
        <dbReference type="ChEBI" id="CHEBI:78449"/>
        <dbReference type="EC" id="2.3.1.39"/>
    </reaction>
</comment>
<organism evidence="9 10">
    <name type="scientific">Streptomyces lunalinharesii</name>
    <dbReference type="NCBI Taxonomy" id="333384"/>
    <lineage>
        <taxon>Bacteria</taxon>
        <taxon>Bacillati</taxon>
        <taxon>Actinomycetota</taxon>
        <taxon>Actinomycetes</taxon>
        <taxon>Kitasatosporales</taxon>
        <taxon>Streptomycetaceae</taxon>
        <taxon>Streptomyces</taxon>
    </lineage>
</organism>
<dbReference type="SMART" id="SM00827">
    <property type="entry name" value="PKS_AT"/>
    <property type="match status" value="1"/>
</dbReference>
<evidence type="ECO:0000256" key="6">
    <source>
        <dbReference type="ARBA" id="ARBA00023315"/>
    </source>
</evidence>
<dbReference type="RefSeq" id="WP_344574961.1">
    <property type="nucleotide sequence ID" value="NZ_BAAARK010000005.1"/>
</dbReference>
<dbReference type="InterPro" id="IPR016036">
    <property type="entry name" value="Malonyl_transacylase_ACP-bd"/>
</dbReference>
<dbReference type="InterPro" id="IPR016035">
    <property type="entry name" value="Acyl_Trfase/lysoPLipase"/>
</dbReference>
<dbReference type="InterPro" id="IPR050858">
    <property type="entry name" value="Mal-CoA-ACP_Trans/PKS_FabD"/>
</dbReference>
<sequence length="382" mass="41467">MAIEAFVFPGQGVQRAGFGRALFDRFPDLEAEADDVLRYRIRTLCLDDPEHLLTESAYAQPAVFVVNALLLQAALEEGPAPQVVLGHSLGEYNALYAAGVLSFREALVLVRARGVAFSRVSGVMLAVVGPTSTEIQKLLDGAGSDRAVIANYNSARQHVLAGTAKAITAARSLLEAAGAQLTARLRVSAPAHSPLMAPAAEDFAPHVARVPLGPLRIPVISNRTARPHRSDELRQVLVDHLTHPVLWQLSVEGLWGTYGGPDSVRFTEIGPDRTLTKLITHIRRDYAAARTPTARETMMEPFTLTQLSVVLRTVTNNETLPDLDNDRLDTPMEALGVDSMQLVDLSRRLNTAYGLPPAPDLLADFATPRLVLDYVHSNRVVS</sequence>
<evidence type="ECO:0000256" key="7">
    <source>
        <dbReference type="ARBA" id="ARBA00048462"/>
    </source>
</evidence>
<dbReference type="PROSITE" id="PS50075">
    <property type="entry name" value="CARRIER"/>
    <property type="match status" value="1"/>
</dbReference>
<keyword evidence="3" id="KW-0597">Phosphoprotein</keyword>
<dbReference type="Gene3D" id="1.10.1200.10">
    <property type="entry name" value="ACP-like"/>
    <property type="match status" value="1"/>
</dbReference>
<dbReference type="InterPro" id="IPR014043">
    <property type="entry name" value="Acyl_transferase_dom"/>
</dbReference>
<dbReference type="Gene3D" id="3.30.70.250">
    <property type="entry name" value="Malonyl-CoA ACP transacylase, ACP-binding"/>
    <property type="match status" value="1"/>
</dbReference>
<dbReference type="Pfam" id="PF00698">
    <property type="entry name" value="Acyl_transf_1"/>
    <property type="match status" value="1"/>
</dbReference>
<evidence type="ECO:0000256" key="3">
    <source>
        <dbReference type="ARBA" id="ARBA00022553"/>
    </source>
</evidence>
<dbReference type="InterPro" id="IPR009081">
    <property type="entry name" value="PP-bd_ACP"/>
</dbReference>
<dbReference type="SMART" id="SM00823">
    <property type="entry name" value="PKS_PP"/>
    <property type="match status" value="1"/>
</dbReference>
<evidence type="ECO:0000256" key="2">
    <source>
        <dbReference type="ARBA" id="ARBA00022450"/>
    </source>
</evidence>
<keyword evidence="4" id="KW-0808">Transferase</keyword>
<reference evidence="10" key="1">
    <citation type="journal article" date="2019" name="Int. J. Syst. Evol. Microbiol.">
        <title>The Global Catalogue of Microorganisms (GCM) 10K type strain sequencing project: providing services to taxonomists for standard genome sequencing and annotation.</title>
        <authorList>
            <consortium name="The Broad Institute Genomics Platform"/>
            <consortium name="The Broad Institute Genome Sequencing Center for Infectious Disease"/>
            <person name="Wu L."/>
            <person name="Ma J."/>
        </authorList>
    </citation>
    <scope>NUCLEOTIDE SEQUENCE [LARGE SCALE GENOMIC DNA]</scope>
    <source>
        <strain evidence="10">JCM 16374</strain>
    </source>
</reference>
<keyword evidence="2" id="KW-0596">Phosphopantetheine</keyword>
<gene>
    <name evidence="9" type="ORF">GCM10009864_22900</name>
</gene>
<evidence type="ECO:0000313" key="10">
    <source>
        <dbReference type="Proteomes" id="UP001500994"/>
    </source>
</evidence>